<proteinExistence type="predicted"/>
<sequence>MIDMYAKCFHAIATRRMFDEMLDTELYDCRDVEFNMACWTVMINGNDLQSNLSFIFQEASSTTVAQDSCRPCNV</sequence>
<gene>
    <name evidence="1" type="ORF">QJS10_CPB21g01038</name>
</gene>
<accession>A0AAV9C4F2</accession>
<keyword evidence="2" id="KW-1185">Reference proteome</keyword>
<name>A0AAV9C4F2_ACOCL</name>
<dbReference type="Proteomes" id="UP001180020">
    <property type="component" value="Unassembled WGS sequence"/>
</dbReference>
<dbReference type="AlphaFoldDB" id="A0AAV9C4F2"/>
<evidence type="ECO:0000313" key="1">
    <source>
        <dbReference type="EMBL" id="KAK1283602.1"/>
    </source>
</evidence>
<comment type="caution">
    <text evidence="1">The sequence shown here is derived from an EMBL/GenBank/DDBJ whole genome shotgun (WGS) entry which is preliminary data.</text>
</comment>
<reference evidence="1" key="1">
    <citation type="journal article" date="2023" name="Nat. Commun.">
        <title>Diploid and tetraploid genomes of Acorus and the evolution of monocots.</title>
        <authorList>
            <person name="Ma L."/>
            <person name="Liu K.W."/>
            <person name="Li Z."/>
            <person name="Hsiao Y.Y."/>
            <person name="Qi Y."/>
            <person name="Fu T."/>
            <person name="Tang G.D."/>
            <person name="Zhang D."/>
            <person name="Sun W.H."/>
            <person name="Liu D.K."/>
            <person name="Li Y."/>
            <person name="Chen G.Z."/>
            <person name="Liu X.D."/>
            <person name="Liao X.Y."/>
            <person name="Jiang Y.T."/>
            <person name="Yu X."/>
            <person name="Hao Y."/>
            <person name="Huang J."/>
            <person name="Zhao X.W."/>
            <person name="Ke S."/>
            <person name="Chen Y.Y."/>
            <person name="Wu W.L."/>
            <person name="Hsu J.L."/>
            <person name="Lin Y.F."/>
            <person name="Huang M.D."/>
            <person name="Li C.Y."/>
            <person name="Huang L."/>
            <person name="Wang Z.W."/>
            <person name="Zhao X."/>
            <person name="Zhong W.Y."/>
            <person name="Peng D.H."/>
            <person name="Ahmad S."/>
            <person name="Lan S."/>
            <person name="Zhang J.S."/>
            <person name="Tsai W.C."/>
            <person name="Van de Peer Y."/>
            <person name="Liu Z.J."/>
        </authorList>
    </citation>
    <scope>NUCLEOTIDE SEQUENCE</scope>
    <source>
        <strain evidence="1">CP</strain>
    </source>
</reference>
<protein>
    <submittedName>
        <fullName evidence="1">Uncharacterized protein</fullName>
    </submittedName>
</protein>
<organism evidence="1 2">
    <name type="scientific">Acorus calamus</name>
    <name type="common">Sweet flag</name>
    <dbReference type="NCBI Taxonomy" id="4465"/>
    <lineage>
        <taxon>Eukaryota</taxon>
        <taxon>Viridiplantae</taxon>
        <taxon>Streptophyta</taxon>
        <taxon>Embryophyta</taxon>
        <taxon>Tracheophyta</taxon>
        <taxon>Spermatophyta</taxon>
        <taxon>Magnoliopsida</taxon>
        <taxon>Liliopsida</taxon>
        <taxon>Acoraceae</taxon>
        <taxon>Acorus</taxon>
    </lineage>
</organism>
<evidence type="ECO:0000313" key="2">
    <source>
        <dbReference type="Proteomes" id="UP001180020"/>
    </source>
</evidence>
<dbReference type="EMBL" id="JAUJYO010000021">
    <property type="protein sequence ID" value="KAK1283602.1"/>
    <property type="molecule type" value="Genomic_DNA"/>
</dbReference>
<reference evidence="1" key="2">
    <citation type="submission" date="2023-06" db="EMBL/GenBank/DDBJ databases">
        <authorList>
            <person name="Ma L."/>
            <person name="Liu K.-W."/>
            <person name="Li Z."/>
            <person name="Hsiao Y.-Y."/>
            <person name="Qi Y."/>
            <person name="Fu T."/>
            <person name="Tang G."/>
            <person name="Zhang D."/>
            <person name="Sun W.-H."/>
            <person name="Liu D.-K."/>
            <person name="Li Y."/>
            <person name="Chen G.-Z."/>
            <person name="Liu X.-D."/>
            <person name="Liao X.-Y."/>
            <person name="Jiang Y.-T."/>
            <person name="Yu X."/>
            <person name="Hao Y."/>
            <person name="Huang J."/>
            <person name="Zhao X.-W."/>
            <person name="Ke S."/>
            <person name="Chen Y.-Y."/>
            <person name="Wu W.-L."/>
            <person name="Hsu J.-L."/>
            <person name="Lin Y.-F."/>
            <person name="Huang M.-D."/>
            <person name="Li C.-Y."/>
            <person name="Huang L."/>
            <person name="Wang Z.-W."/>
            <person name="Zhao X."/>
            <person name="Zhong W.-Y."/>
            <person name="Peng D.-H."/>
            <person name="Ahmad S."/>
            <person name="Lan S."/>
            <person name="Zhang J.-S."/>
            <person name="Tsai W.-C."/>
            <person name="Van De Peer Y."/>
            <person name="Liu Z.-J."/>
        </authorList>
    </citation>
    <scope>NUCLEOTIDE SEQUENCE</scope>
    <source>
        <strain evidence="1">CP</strain>
        <tissue evidence="1">Leaves</tissue>
    </source>
</reference>